<dbReference type="SUPFAM" id="SSF51445">
    <property type="entry name" value="(Trans)glycosidases"/>
    <property type="match status" value="1"/>
</dbReference>
<name>A0A7T4R1R1_9GAMM</name>
<evidence type="ECO:0000256" key="3">
    <source>
        <dbReference type="PIRSR" id="PIRSR003059-2"/>
    </source>
</evidence>
<dbReference type="PIRSF" id="PIRSF003059">
    <property type="entry name" value="Sucrose_phosphorylase"/>
    <property type="match status" value="1"/>
</dbReference>
<dbReference type="InterPro" id="IPR013780">
    <property type="entry name" value="Glyco_hydro_b"/>
</dbReference>
<feature type="binding site" evidence="3">
    <location>
        <position position="103"/>
    </location>
    <ligand>
        <name>substrate</name>
    </ligand>
</feature>
<dbReference type="Gene3D" id="2.60.40.1180">
    <property type="entry name" value="Golgi alpha-mannosidase II"/>
    <property type="match status" value="1"/>
</dbReference>
<dbReference type="SUPFAM" id="SSF51011">
    <property type="entry name" value="Glycosyl hydrolase domain"/>
    <property type="match status" value="1"/>
</dbReference>
<dbReference type="SMART" id="SM00642">
    <property type="entry name" value="Aamy"/>
    <property type="match status" value="1"/>
</dbReference>
<dbReference type="InterPro" id="IPR016377">
    <property type="entry name" value="Sucrose_GGa_phosphorylase-rel"/>
</dbReference>
<dbReference type="KEGG" id="snan:I6N98_02535"/>
<dbReference type="InterPro" id="IPR045857">
    <property type="entry name" value="O16G_dom_2"/>
</dbReference>
<evidence type="ECO:0000259" key="4">
    <source>
        <dbReference type="SMART" id="SM00642"/>
    </source>
</evidence>
<dbReference type="CDD" id="cd11356">
    <property type="entry name" value="AmyAc_Sucrose_phosphorylase-like_1"/>
    <property type="match status" value="1"/>
</dbReference>
<evidence type="ECO:0000313" key="5">
    <source>
        <dbReference type="EMBL" id="QQD18765.1"/>
    </source>
</evidence>
<dbReference type="InterPro" id="IPR006047">
    <property type="entry name" value="GH13_cat_dom"/>
</dbReference>
<feature type="binding site" evidence="3">
    <location>
        <begin position="343"/>
        <end position="344"/>
    </location>
    <ligand>
        <name>substrate</name>
    </ligand>
</feature>
<keyword evidence="2" id="KW-0808">Transferase</keyword>
<feature type="binding site" evidence="3">
    <location>
        <begin position="234"/>
        <end position="236"/>
    </location>
    <ligand>
        <name>substrate</name>
    </ligand>
</feature>
<dbReference type="RefSeq" id="WP_198570254.1">
    <property type="nucleotide sequence ID" value="NZ_CP066167.1"/>
</dbReference>
<keyword evidence="6" id="KW-1185">Reference proteome</keyword>
<proteinExistence type="predicted"/>
<evidence type="ECO:0000313" key="6">
    <source>
        <dbReference type="Proteomes" id="UP000596063"/>
    </source>
</evidence>
<evidence type="ECO:0000256" key="1">
    <source>
        <dbReference type="ARBA" id="ARBA00022676"/>
    </source>
</evidence>
<dbReference type="InterPro" id="IPR033746">
    <property type="entry name" value="GGa_phosphorylase"/>
</dbReference>
<dbReference type="GO" id="GO:0005975">
    <property type="term" value="P:carbohydrate metabolic process"/>
    <property type="evidence" value="ECO:0007669"/>
    <property type="project" value="InterPro"/>
</dbReference>
<dbReference type="EMBL" id="CP066167">
    <property type="protein sequence ID" value="QQD18765.1"/>
    <property type="molecule type" value="Genomic_DNA"/>
</dbReference>
<dbReference type="Pfam" id="PF00128">
    <property type="entry name" value="Alpha-amylase"/>
    <property type="match status" value="1"/>
</dbReference>
<evidence type="ECO:0000256" key="2">
    <source>
        <dbReference type="ARBA" id="ARBA00022679"/>
    </source>
</evidence>
<protein>
    <submittedName>
        <fullName evidence="5">Alpha-amylase</fullName>
    </submittedName>
</protein>
<dbReference type="AlphaFoldDB" id="A0A7T4R1R1"/>
<dbReference type="InterPro" id="IPR017853">
    <property type="entry name" value="GH"/>
</dbReference>
<keyword evidence="1" id="KW-0328">Glycosyltransferase</keyword>
<accession>A0A7T4R1R1</accession>
<dbReference type="PANTHER" id="PTHR38784:SF1">
    <property type="entry name" value="SUCROSE PHOSPHORYLASE"/>
    <property type="match status" value="1"/>
</dbReference>
<gene>
    <name evidence="5" type="ORF">I6N98_02535</name>
</gene>
<dbReference type="Proteomes" id="UP000596063">
    <property type="component" value="Chromosome"/>
</dbReference>
<dbReference type="GO" id="GO:0016757">
    <property type="term" value="F:glycosyltransferase activity"/>
    <property type="evidence" value="ECO:0007669"/>
    <property type="project" value="UniProtKB-KW"/>
</dbReference>
<feature type="binding site" evidence="3">
    <location>
        <position position="141"/>
    </location>
    <ligand>
        <name>substrate</name>
    </ligand>
</feature>
<reference evidence="5 6" key="1">
    <citation type="submission" date="2020-12" db="EMBL/GenBank/DDBJ databases">
        <authorList>
            <person name="Shan Y."/>
        </authorList>
    </citation>
    <scope>NUCLEOTIDE SEQUENCE [LARGE SCALE GENOMIC DNA]</scope>
    <source>
        <strain evidence="6">csc3.9</strain>
    </source>
</reference>
<dbReference type="PANTHER" id="PTHR38784">
    <property type="entry name" value="SUCROSE PHOSPHORYLASE"/>
    <property type="match status" value="1"/>
</dbReference>
<organism evidence="5 6">
    <name type="scientific">Spongiibacter nanhainus</name>
    <dbReference type="NCBI Taxonomy" id="2794344"/>
    <lineage>
        <taxon>Bacteria</taxon>
        <taxon>Pseudomonadati</taxon>
        <taxon>Pseudomonadota</taxon>
        <taxon>Gammaproteobacteria</taxon>
        <taxon>Cellvibrionales</taxon>
        <taxon>Spongiibacteraceae</taxon>
        <taxon>Spongiibacter</taxon>
    </lineage>
</organism>
<sequence length="585" mass="66296">MSSADDHLRQRLAAHLNVLYPELDRVTLAEEIIALMALDQRCFMPEAHKNLWDESDVLLITYGDSILRDGEFPLHTLHDFLRRELKGLITGVHILPFYPWSSDDGFAVINYVEVNAALGEWQDINAIARDFDLMADLVINHCSARSQWFENFKQRKHPGMDYFVEADPEGDYSEVVRPRTSPLLAEVQTLDGKRHVWCTFSHDQVDLNFENPQVLLEFIRIVRHYLDQGVKIFRLDAVAFLWKIPGTSCLNLEQTHEAVRLLRTVIEHAAPDAIIITETNIPLRENLAYFGNANEAHLVYNFSLPPLLLNTMVSGDCRALKSWMMGMPAAQDGTTYFNFIASHDGIGLRPAEGLLSDNEVGELVELMQESGGRVSWRALGNGESRPYEINISLFDAMRRSMAGGEDGYQEARFICAHALMLAIQGLPAFYIHSLLATENDNNRVEHTGHNRAVNRHQWDVDNLERALSGDTHHARMFKELKTLIELRTKQPAFHPNASQYPLHIGDEVFGVRRETRSKESSHRHQSLVALYNVTSQPQAVPLAELNLDDCLRWTDLLSGADVVGDAGALRLPPYGFCWLQAEGQR</sequence>
<dbReference type="Gene3D" id="3.90.400.10">
    <property type="entry name" value="Oligo-1,6-glucosidase, Domain 2"/>
    <property type="match status" value="1"/>
</dbReference>
<feature type="domain" description="Glycosyl hydrolase family 13 catalytic" evidence="4">
    <location>
        <begin position="56"/>
        <end position="487"/>
    </location>
</feature>
<dbReference type="Gene3D" id="3.20.20.80">
    <property type="entry name" value="Glycosidases"/>
    <property type="match status" value="1"/>
</dbReference>
<feature type="binding site" evidence="3">
    <location>
        <position position="451"/>
    </location>
    <ligand>
        <name>substrate</name>
    </ligand>
</feature>